<evidence type="ECO:0000313" key="2">
    <source>
        <dbReference type="EMBL" id="ADU31081.1"/>
    </source>
</evidence>
<dbReference type="KEGG" id="bco:Bcell_2828"/>
<dbReference type="Pfam" id="PF00535">
    <property type="entry name" value="Glycos_transf_2"/>
    <property type="match status" value="1"/>
</dbReference>
<dbReference type="HOGENOM" id="CLU_025996_0_7_9"/>
<accession>E6TWC5</accession>
<reference evidence="2" key="1">
    <citation type="submission" date="2010-12" db="EMBL/GenBank/DDBJ databases">
        <title>Complete sequence of Bacillus cellulosilyticus DSM 2522.</title>
        <authorList>
            <consortium name="US DOE Joint Genome Institute"/>
            <person name="Lucas S."/>
            <person name="Copeland A."/>
            <person name="Lapidus A."/>
            <person name="Cheng J.-F."/>
            <person name="Bruce D."/>
            <person name="Goodwin L."/>
            <person name="Pitluck S."/>
            <person name="Chertkov O."/>
            <person name="Detter J.C."/>
            <person name="Han C."/>
            <person name="Tapia R."/>
            <person name="Land M."/>
            <person name="Hauser L."/>
            <person name="Jeffries C."/>
            <person name="Kyrpides N."/>
            <person name="Ivanova N."/>
            <person name="Mikhailova N."/>
            <person name="Brumm P."/>
            <person name="Mead D."/>
            <person name="Woyke T."/>
        </authorList>
    </citation>
    <scope>NUCLEOTIDE SEQUENCE [LARGE SCALE GENOMIC DNA]</scope>
    <source>
        <strain evidence="2">DSM 2522</strain>
    </source>
</reference>
<dbReference type="PANTHER" id="PTHR43685:SF2">
    <property type="entry name" value="GLYCOSYLTRANSFERASE 2-LIKE DOMAIN-CONTAINING PROTEIN"/>
    <property type="match status" value="1"/>
</dbReference>
<dbReference type="InterPro" id="IPR001173">
    <property type="entry name" value="Glyco_trans_2-like"/>
</dbReference>
<organism evidence="2 3">
    <name type="scientific">Evansella cellulosilytica (strain ATCC 21833 / DSM 2522 / FERM P-1141 / JCM 9156 / N-4)</name>
    <name type="common">Bacillus cellulosilyticus</name>
    <dbReference type="NCBI Taxonomy" id="649639"/>
    <lineage>
        <taxon>Bacteria</taxon>
        <taxon>Bacillati</taxon>
        <taxon>Bacillota</taxon>
        <taxon>Bacilli</taxon>
        <taxon>Bacillales</taxon>
        <taxon>Bacillaceae</taxon>
        <taxon>Evansella</taxon>
    </lineage>
</organism>
<dbReference type="InterPro" id="IPR029044">
    <property type="entry name" value="Nucleotide-diphossugar_trans"/>
</dbReference>
<keyword evidence="3" id="KW-1185">Reference proteome</keyword>
<keyword evidence="2" id="KW-0808">Transferase</keyword>
<dbReference type="Gene3D" id="3.90.550.10">
    <property type="entry name" value="Spore Coat Polysaccharide Biosynthesis Protein SpsA, Chain A"/>
    <property type="match status" value="1"/>
</dbReference>
<dbReference type="PANTHER" id="PTHR43685">
    <property type="entry name" value="GLYCOSYLTRANSFERASE"/>
    <property type="match status" value="1"/>
</dbReference>
<dbReference type="CDD" id="cd00761">
    <property type="entry name" value="Glyco_tranf_GTA_type"/>
    <property type="match status" value="1"/>
</dbReference>
<name>E6TWC5_EVAC2</name>
<dbReference type="GO" id="GO:0016740">
    <property type="term" value="F:transferase activity"/>
    <property type="evidence" value="ECO:0007669"/>
    <property type="project" value="UniProtKB-KW"/>
</dbReference>
<protein>
    <submittedName>
        <fullName evidence="2">Glycosyl transferase family 2</fullName>
    </submittedName>
</protein>
<dbReference type="SUPFAM" id="SSF53448">
    <property type="entry name" value="Nucleotide-diphospho-sugar transferases"/>
    <property type="match status" value="1"/>
</dbReference>
<dbReference type="InterPro" id="IPR050834">
    <property type="entry name" value="Glycosyltransf_2"/>
</dbReference>
<proteinExistence type="predicted"/>
<dbReference type="STRING" id="649639.Bcell_2828"/>
<dbReference type="AlphaFoldDB" id="E6TWC5"/>
<dbReference type="eggNOG" id="COG0463">
    <property type="taxonomic scope" value="Bacteria"/>
</dbReference>
<feature type="domain" description="Glycosyltransferase 2-like" evidence="1">
    <location>
        <begin position="8"/>
        <end position="168"/>
    </location>
</feature>
<gene>
    <name evidence="2" type="ordered locus">Bcell_2828</name>
</gene>
<dbReference type="Proteomes" id="UP000001401">
    <property type="component" value="Chromosome"/>
</dbReference>
<dbReference type="OrthoDB" id="396512at2"/>
<dbReference type="EMBL" id="CP002394">
    <property type="protein sequence ID" value="ADU31081.1"/>
    <property type="molecule type" value="Genomic_DNA"/>
</dbReference>
<evidence type="ECO:0000259" key="1">
    <source>
        <dbReference type="Pfam" id="PF00535"/>
    </source>
</evidence>
<evidence type="ECO:0000313" key="3">
    <source>
        <dbReference type="Proteomes" id="UP000001401"/>
    </source>
</evidence>
<sequence length="264" mass="31027">MMKTPLVTVVIPSYNKAKFIIKAIKSVQNQSLKHWKALIIDDASTDATENIVLPIIKDDRRFNYIKLEKNIGISAVLQYALNKIDTKYFVQLDGDDWLEKDALQLLVHKMETSSENAAVAYGNLVRWQQLKKKKRKKLITHKQLQDKYDFITYHPMFYPRFYKTDAVKAVGGWSTNVPHGGRYSEDRQILLKLIPHFSFLHVNEHLYNHRIHDTNNSGKENLDKYAQVNRYLYEKALKDWGNEYEPVFTWINGRLKVKKLNKKT</sequence>